<feature type="transmembrane region" description="Helical" evidence="1">
    <location>
        <begin position="128"/>
        <end position="147"/>
    </location>
</feature>
<sequence length="150" mass="15897">MPSRAVGPGLSWSGLKAGSRCVVGLWHRAVVGDTGRTDPVTAVPDKLDQWHDFRRSVALVSMVLFFFCVVGLGFLVYQLAIVGDDGTFSVWSFFRFMSVAAPLGVAAVAGLGVYQASTNAVSKRRGRIMALALLAAAVLLVVTGIIGDRL</sequence>
<evidence type="ECO:0000256" key="1">
    <source>
        <dbReference type="SAM" id="Phobius"/>
    </source>
</evidence>
<evidence type="ECO:0000313" key="3">
    <source>
        <dbReference type="Proteomes" id="UP000198243"/>
    </source>
</evidence>
<accession>A0A1C4VLI2</accession>
<keyword evidence="1" id="KW-1133">Transmembrane helix</keyword>
<feature type="transmembrane region" description="Helical" evidence="1">
    <location>
        <begin position="93"/>
        <end position="116"/>
    </location>
</feature>
<feature type="transmembrane region" description="Helical" evidence="1">
    <location>
        <begin position="57"/>
        <end position="81"/>
    </location>
</feature>
<keyword evidence="1" id="KW-0472">Membrane</keyword>
<reference evidence="3" key="1">
    <citation type="submission" date="2016-06" db="EMBL/GenBank/DDBJ databases">
        <authorList>
            <person name="Varghese N."/>
            <person name="Submissions Spin"/>
        </authorList>
    </citation>
    <scope>NUCLEOTIDE SEQUENCE [LARGE SCALE GENOMIC DNA]</scope>
    <source>
        <strain evidence="3">DSM 44875</strain>
    </source>
</reference>
<organism evidence="2 3">
    <name type="scientific">Micromonospora coriariae</name>
    <dbReference type="NCBI Taxonomy" id="285665"/>
    <lineage>
        <taxon>Bacteria</taxon>
        <taxon>Bacillati</taxon>
        <taxon>Actinomycetota</taxon>
        <taxon>Actinomycetes</taxon>
        <taxon>Micromonosporales</taxon>
        <taxon>Micromonosporaceae</taxon>
        <taxon>Micromonospora</taxon>
    </lineage>
</organism>
<dbReference type="EMBL" id="LT607412">
    <property type="protein sequence ID" value="SCE84808.1"/>
    <property type="molecule type" value="Genomic_DNA"/>
</dbReference>
<gene>
    <name evidence="2" type="ORF">GA0070607_2313</name>
</gene>
<protein>
    <submittedName>
        <fullName evidence="2">Uncharacterized protein</fullName>
    </submittedName>
</protein>
<evidence type="ECO:0000313" key="2">
    <source>
        <dbReference type="EMBL" id="SCE84808.1"/>
    </source>
</evidence>
<name>A0A1C4VLI2_9ACTN</name>
<keyword evidence="3" id="KW-1185">Reference proteome</keyword>
<dbReference type="AlphaFoldDB" id="A0A1C4VLI2"/>
<keyword evidence="1" id="KW-0812">Transmembrane</keyword>
<proteinExistence type="predicted"/>
<dbReference type="Proteomes" id="UP000198243">
    <property type="component" value="Chromosome I"/>
</dbReference>